<reference evidence="2" key="1">
    <citation type="submission" date="2022-07" db="EMBL/GenBank/DDBJ databases">
        <authorList>
            <person name="Kouya T."/>
            <person name="Ishiyama Y."/>
        </authorList>
    </citation>
    <scope>NUCLEOTIDE SEQUENCE</scope>
    <source>
        <strain evidence="2">WR16-4</strain>
    </source>
</reference>
<dbReference type="Pfam" id="PF05656">
    <property type="entry name" value="DUF805"/>
    <property type="match status" value="1"/>
</dbReference>
<gene>
    <name evidence="2" type="ORF">WR164_15780</name>
</gene>
<accession>A0A9W6B285</accession>
<name>A0A9W6B285_9LACO</name>
<evidence type="ECO:0008006" key="4">
    <source>
        <dbReference type="Google" id="ProtNLM"/>
    </source>
</evidence>
<comment type="caution">
    <text evidence="2">The sequence shown here is derived from an EMBL/GenBank/DDBJ whole genome shotgun (WGS) entry which is preliminary data.</text>
</comment>
<feature type="transmembrane region" description="Helical" evidence="1">
    <location>
        <begin position="62"/>
        <end position="82"/>
    </location>
</feature>
<evidence type="ECO:0000313" key="3">
    <source>
        <dbReference type="Proteomes" id="UP001144204"/>
    </source>
</evidence>
<proteinExistence type="predicted"/>
<evidence type="ECO:0000313" key="2">
    <source>
        <dbReference type="EMBL" id="GLB47599.1"/>
    </source>
</evidence>
<dbReference type="InterPro" id="IPR008523">
    <property type="entry name" value="DUF805"/>
</dbReference>
<keyword evidence="3" id="KW-1185">Reference proteome</keyword>
<keyword evidence="1" id="KW-0812">Transmembrane</keyword>
<dbReference type="GO" id="GO:0016020">
    <property type="term" value="C:membrane"/>
    <property type="evidence" value="ECO:0007669"/>
    <property type="project" value="InterPro"/>
</dbReference>
<protein>
    <recommendedName>
        <fullName evidence="4">DUF805 domain-containing protein</fullName>
    </recommendedName>
</protein>
<evidence type="ECO:0000256" key="1">
    <source>
        <dbReference type="SAM" id="Phobius"/>
    </source>
</evidence>
<keyword evidence="1" id="KW-0472">Membrane</keyword>
<dbReference type="EMBL" id="BRPL01000004">
    <property type="protein sequence ID" value="GLB47599.1"/>
    <property type="molecule type" value="Genomic_DNA"/>
</dbReference>
<dbReference type="AlphaFoldDB" id="A0A9W6B285"/>
<organism evidence="2 3">
    <name type="scientific">Philodulcilactobacillus myokoensis</name>
    <dbReference type="NCBI Taxonomy" id="2929573"/>
    <lineage>
        <taxon>Bacteria</taxon>
        <taxon>Bacillati</taxon>
        <taxon>Bacillota</taxon>
        <taxon>Bacilli</taxon>
        <taxon>Lactobacillales</taxon>
        <taxon>Lactobacillaceae</taxon>
        <taxon>Philodulcilactobacillus</taxon>
    </lineage>
</organism>
<sequence length="95" mass="11037">MIPLSIWEIINFIPGISITVRRYHDVGISGLWYFATPFLGDTLIQKASKYANYYENVNEHKFILVIDLIGIIIELISLVIILKPTKFQNNKYIHN</sequence>
<reference evidence="2" key="2">
    <citation type="journal article" date="2023" name="PLoS ONE">
        <title>Philodulcilactobacillus myokoensis gen. nov., sp. nov., a fructophilic, acidophilic, and agar-phobic lactic acid bacterium isolated from fermented vegetable extracts.</title>
        <authorList>
            <person name="Kouya T."/>
            <person name="Ishiyama Y."/>
            <person name="Ohashi S."/>
            <person name="Kumakubo R."/>
            <person name="Yamazaki T."/>
            <person name="Otaki T."/>
        </authorList>
    </citation>
    <scope>NUCLEOTIDE SEQUENCE</scope>
    <source>
        <strain evidence="2">WR16-4</strain>
    </source>
</reference>
<dbReference type="Proteomes" id="UP001144204">
    <property type="component" value="Unassembled WGS sequence"/>
</dbReference>
<keyword evidence="1" id="KW-1133">Transmembrane helix</keyword>